<accession>A0A329MWV7</accession>
<dbReference type="GO" id="GO:0016020">
    <property type="term" value="C:membrane"/>
    <property type="evidence" value="ECO:0007669"/>
    <property type="project" value="UniProtKB-SubCell"/>
</dbReference>
<sequence>MKTKQEKLTELFETLVEKGQFNGAILVAEKGQILAEAAYGMAELSTGRKLTVTSVFELASVSKPFTAAAIIHLEQRGRLNYEDRIDRWLPNFPYPGITIRHLLTHTSGLPDYMELFLEHWDHTRIACNEDVLDMLTTYKPACLFHPNEEWRYSNTGYVLLALIVEKVSGLSFAEYMRENIFKPLEMNDTQVYNRRYRNESIADYAYGYVYDVRSGEYMLPDQLPETDYVVYLDGIQGDGTVNSTIRDLYRFDQALYGESLLNEQSKSAAFAPARMNNGETFDYGFGWIVDRQEGKGTVVSHQGGWPGYSTTFVRFVDCNKTIIGLSNMEQGYEFDQAVIAAVEQILFDQPYDIPERLPRQEVVAVDSVVLERYAGHYEFPDGPKVSVTSEAGSLFIQIEGQVRLEMYASSETKFFIRALPVEVEFITEEDHSEASGFILYQDGAEQQAQRQAN</sequence>
<dbReference type="OrthoDB" id="9803467at2"/>
<dbReference type="InterPro" id="IPR012338">
    <property type="entry name" value="Beta-lactam/transpept-like"/>
</dbReference>
<feature type="domain" description="Peptidase S12 Pab87-related C-terminal" evidence="4">
    <location>
        <begin position="361"/>
        <end position="440"/>
    </location>
</feature>
<dbReference type="InterPro" id="IPR001466">
    <property type="entry name" value="Beta-lactam-related"/>
</dbReference>
<dbReference type="InterPro" id="IPR021860">
    <property type="entry name" value="Peptidase_S12_Pab87-rel_C"/>
</dbReference>
<dbReference type="PANTHER" id="PTHR46825:SF11">
    <property type="entry name" value="PENICILLIN-BINDING PROTEIN 4"/>
    <property type="match status" value="1"/>
</dbReference>
<comment type="caution">
    <text evidence="5">The sequence shown here is derived from an EMBL/GenBank/DDBJ whole genome shotgun (WGS) entry which is preliminary data.</text>
</comment>
<proteinExistence type="predicted"/>
<reference evidence="5 6" key="1">
    <citation type="journal article" date="2009" name="Int. J. Syst. Evol. Microbiol.">
        <title>Paenibacillus contaminans sp. nov., isolated from a contaminated laboratory plate.</title>
        <authorList>
            <person name="Chou J.H."/>
            <person name="Lee J.H."/>
            <person name="Lin M.C."/>
            <person name="Chang P.S."/>
            <person name="Arun A.B."/>
            <person name="Young C.C."/>
            <person name="Chen W.M."/>
        </authorList>
    </citation>
    <scope>NUCLEOTIDE SEQUENCE [LARGE SCALE GENOMIC DNA]</scope>
    <source>
        <strain evidence="5 6">CKOBP-6</strain>
    </source>
</reference>
<organism evidence="5 6">
    <name type="scientific">Paenibacillus contaminans</name>
    <dbReference type="NCBI Taxonomy" id="450362"/>
    <lineage>
        <taxon>Bacteria</taxon>
        <taxon>Bacillati</taxon>
        <taxon>Bacillota</taxon>
        <taxon>Bacilli</taxon>
        <taxon>Bacillales</taxon>
        <taxon>Paenibacillaceae</taxon>
        <taxon>Paenibacillus</taxon>
    </lineage>
</organism>
<dbReference type="PANTHER" id="PTHR46825">
    <property type="entry name" value="D-ALANYL-D-ALANINE-CARBOXYPEPTIDASE/ENDOPEPTIDASE AMPH"/>
    <property type="match status" value="1"/>
</dbReference>
<dbReference type="InterPro" id="IPR050491">
    <property type="entry name" value="AmpC-like"/>
</dbReference>
<feature type="domain" description="Beta-lactamase-related" evidence="3">
    <location>
        <begin position="9"/>
        <end position="340"/>
    </location>
</feature>
<dbReference type="RefSeq" id="WP_113029042.1">
    <property type="nucleotide sequence ID" value="NZ_QMFB01000001.1"/>
</dbReference>
<keyword evidence="2" id="KW-0472">Membrane</keyword>
<protein>
    <submittedName>
        <fullName evidence="5">Penicillin-binding protein</fullName>
    </submittedName>
</protein>
<evidence type="ECO:0000256" key="1">
    <source>
        <dbReference type="ARBA" id="ARBA00004370"/>
    </source>
</evidence>
<dbReference type="Proteomes" id="UP000250369">
    <property type="component" value="Unassembled WGS sequence"/>
</dbReference>
<evidence type="ECO:0000259" key="4">
    <source>
        <dbReference type="Pfam" id="PF11954"/>
    </source>
</evidence>
<dbReference type="AlphaFoldDB" id="A0A329MWV7"/>
<name>A0A329MWV7_9BACL</name>
<evidence type="ECO:0000313" key="6">
    <source>
        <dbReference type="Proteomes" id="UP000250369"/>
    </source>
</evidence>
<dbReference type="EMBL" id="QMFB01000001">
    <property type="protein sequence ID" value="RAV22933.1"/>
    <property type="molecule type" value="Genomic_DNA"/>
</dbReference>
<comment type="subcellular location">
    <subcellularLocation>
        <location evidence="1">Membrane</location>
    </subcellularLocation>
</comment>
<gene>
    <name evidence="5" type="ORF">DQG23_01650</name>
</gene>
<evidence type="ECO:0000256" key="2">
    <source>
        <dbReference type="ARBA" id="ARBA00023136"/>
    </source>
</evidence>
<dbReference type="SUPFAM" id="SSF56601">
    <property type="entry name" value="beta-lactamase/transpeptidase-like"/>
    <property type="match status" value="1"/>
</dbReference>
<dbReference type="Pfam" id="PF11954">
    <property type="entry name" value="DUF3471"/>
    <property type="match status" value="1"/>
</dbReference>
<dbReference type="Pfam" id="PF00144">
    <property type="entry name" value="Beta-lactamase"/>
    <property type="match status" value="1"/>
</dbReference>
<dbReference type="Gene3D" id="3.40.710.10">
    <property type="entry name" value="DD-peptidase/beta-lactamase superfamily"/>
    <property type="match status" value="1"/>
</dbReference>
<evidence type="ECO:0000313" key="5">
    <source>
        <dbReference type="EMBL" id="RAV22933.1"/>
    </source>
</evidence>
<keyword evidence="6" id="KW-1185">Reference proteome</keyword>
<evidence type="ECO:0000259" key="3">
    <source>
        <dbReference type="Pfam" id="PF00144"/>
    </source>
</evidence>